<dbReference type="Proteomes" id="UP000831019">
    <property type="component" value="Chromosome"/>
</dbReference>
<evidence type="ECO:0000313" key="1">
    <source>
        <dbReference type="EMBL" id="UOA14498.1"/>
    </source>
</evidence>
<sequence>MSARANDFLVWRAAQSVNWDCTHKDIADEVGLSPRAVSAIMARRGWKCLPQDVVFSQPGYVRAASAQRTRSLRELGVDA</sequence>
<protein>
    <submittedName>
        <fullName evidence="1">Uncharacterized protein</fullName>
    </submittedName>
</protein>
<keyword evidence="2" id="KW-1185">Reference proteome</keyword>
<gene>
    <name evidence="1" type="ORF">DSM109990_01304</name>
</gene>
<dbReference type="EMBL" id="CP085144">
    <property type="protein sequence ID" value="UOA14498.1"/>
    <property type="molecule type" value="Genomic_DNA"/>
</dbReference>
<evidence type="ECO:0000313" key="2">
    <source>
        <dbReference type="Proteomes" id="UP000831019"/>
    </source>
</evidence>
<accession>A0ABY3ZP47</accession>
<organism evidence="1 2">
    <name type="scientific">Sulfitobacter dubius</name>
    <dbReference type="NCBI Taxonomy" id="218673"/>
    <lineage>
        <taxon>Bacteria</taxon>
        <taxon>Pseudomonadati</taxon>
        <taxon>Pseudomonadota</taxon>
        <taxon>Alphaproteobacteria</taxon>
        <taxon>Rhodobacterales</taxon>
        <taxon>Roseobacteraceae</taxon>
        <taxon>Sulfitobacter</taxon>
    </lineage>
</organism>
<reference evidence="2" key="1">
    <citation type="journal article" date="2022" name="Microorganisms">
        <title>Beyond the ABCs#Discovery of Three New Plasmid Types in Rhodobacterales (RepQ, RepY, RepW).</title>
        <authorList>
            <person name="Freese H.M."/>
            <person name="Ringel V."/>
            <person name="Overmann J."/>
            <person name="Petersen J."/>
        </authorList>
    </citation>
    <scope>NUCLEOTIDE SEQUENCE [LARGE SCALE GENOMIC DNA]</scope>
    <source>
        <strain evidence="2">DSM 109990</strain>
    </source>
</reference>
<name>A0ABY3ZP47_9RHOB</name>
<proteinExistence type="predicted"/>